<dbReference type="KEGG" id="mphi:EG856_00940"/>
<dbReference type="Proteomes" id="UP000289326">
    <property type="component" value="Chromosome"/>
</dbReference>
<organism evidence="2 3">
    <name type="scientific">Mycoplasmopsis phocirhinis</name>
    <dbReference type="NCBI Taxonomy" id="142650"/>
    <lineage>
        <taxon>Bacteria</taxon>
        <taxon>Bacillati</taxon>
        <taxon>Mycoplasmatota</taxon>
        <taxon>Mycoplasmoidales</taxon>
        <taxon>Metamycoplasmataceae</taxon>
        <taxon>Mycoplasmopsis</taxon>
    </lineage>
</organism>
<dbReference type="RefSeq" id="WP_130429273.1">
    <property type="nucleotide sequence ID" value="NZ_CP034841.1"/>
</dbReference>
<dbReference type="EMBL" id="CP034841">
    <property type="protein sequence ID" value="QBF34495.1"/>
    <property type="molecule type" value="Genomic_DNA"/>
</dbReference>
<protein>
    <submittedName>
        <fullName evidence="2">Uncharacterized protein</fullName>
    </submittedName>
</protein>
<accession>A0A4P6MLL0</accession>
<evidence type="ECO:0000313" key="2">
    <source>
        <dbReference type="EMBL" id="QBF34495.1"/>
    </source>
</evidence>
<dbReference type="AlphaFoldDB" id="A0A4P6MLL0"/>
<feature type="transmembrane region" description="Helical" evidence="1">
    <location>
        <begin position="6"/>
        <end position="24"/>
    </location>
</feature>
<evidence type="ECO:0000256" key="1">
    <source>
        <dbReference type="SAM" id="Phobius"/>
    </source>
</evidence>
<proteinExistence type="predicted"/>
<feature type="transmembrane region" description="Helical" evidence="1">
    <location>
        <begin position="31"/>
        <end position="50"/>
    </location>
</feature>
<reference evidence="2 3" key="1">
    <citation type="submission" date="2019-01" db="EMBL/GenBank/DDBJ databases">
        <title>Complete sequence and annotation of the Mycoplasma phocirhinis strain 852T genome.</title>
        <authorList>
            <person name="Frasca S.Jr."/>
            <person name="Kutish G.F."/>
            <person name="Castellanos Gell J."/>
            <person name="Michaels D.L."/>
            <person name="Brown D.R."/>
        </authorList>
    </citation>
    <scope>NUCLEOTIDE SEQUENCE [LARGE SCALE GENOMIC DNA]</scope>
    <source>
        <strain evidence="2 3">852</strain>
    </source>
</reference>
<dbReference type="OrthoDB" id="400068at2"/>
<keyword evidence="3" id="KW-1185">Reference proteome</keyword>
<gene>
    <name evidence="2" type="ORF">EG856_00940</name>
</gene>
<evidence type="ECO:0000313" key="3">
    <source>
        <dbReference type="Proteomes" id="UP000289326"/>
    </source>
</evidence>
<feature type="transmembrane region" description="Helical" evidence="1">
    <location>
        <begin position="56"/>
        <end position="79"/>
    </location>
</feature>
<keyword evidence="1" id="KW-1133">Transmembrane helix</keyword>
<keyword evidence="1" id="KW-0472">Membrane</keyword>
<keyword evidence="1" id="KW-0812">Transmembrane</keyword>
<sequence length="159" mass="18180">MSDNIIRYVMLGLFCAIFITFILVELFTTSIWSGLTSVAVIPSIFTSYFIKQLVVNISISIVIFIGFWIILYFGSYKFIKKKLLSKIKNNHEYVLENKSITLLSDISEETKNGIFGQAKVGDVFYRTLSLKGEGDIAREEKVIIAKIESNILYVKRKDK</sequence>
<name>A0A4P6MLL0_9BACT</name>